<sequence length="383" mass="40774">MLLVALATSGCGTKTSLEIPPPAPCTPSPPPAPLDRCETWERGESVVLDVGDDVGSVAHRGGAALAYRQFLGGSSEVRALDVDAEGMPRGAALTVSSVRVGGSSLGVEPGAAGDCSLYALAYEATDVEKASTLAIVDPDGYTRTVAHDPDEAAWDLRSDGETLTWLALRRRRLFDPDAFQLVRADRGGRELERVPLGGRIGLHIGYARRQLRDDGSFVIVGNAADGIAMDVFDPAGARIATTRLSDRDLAHASSVLRDGALWVVWSDRDKPADPPDALHAVQVDAGGEIADRIELELGDTRPLHRFEVTWTGGSYLVPVADDTQWYVGVFAPDGARRALLPMSPDARDAEVLRTDTGALVIAIEQDDPTTRPLVVATPLRCAR</sequence>
<dbReference type="EMBL" id="CP011125">
    <property type="protein sequence ID" value="AKF10396.1"/>
    <property type="molecule type" value="Genomic_DNA"/>
</dbReference>
<dbReference type="Proteomes" id="UP000034883">
    <property type="component" value="Chromosome"/>
</dbReference>
<evidence type="ECO:0000313" key="2">
    <source>
        <dbReference type="Proteomes" id="UP000034883"/>
    </source>
</evidence>
<reference evidence="1 2" key="1">
    <citation type="submission" date="2015-03" db="EMBL/GenBank/DDBJ databases">
        <title>Genome assembly of Sandaracinus amylolyticus DSM 53668.</title>
        <authorList>
            <person name="Sharma G."/>
            <person name="Subramanian S."/>
        </authorList>
    </citation>
    <scope>NUCLEOTIDE SEQUENCE [LARGE SCALE GENOMIC DNA]</scope>
    <source>
        <strain evidence="1 2">DSM 53668</strain>
    </source>
</reference>
<accession>A0A0F6W8Y4</accession>
<organism evidence="1 2">
    <name type="scientific">Sandaracinus amylolyticus</name>
    <dbReference type="NCBI Taxonomy" id="927083"/>
    <lineage>
        <taxon>Bacteria</taxon>
        <taxon>Pseudomonadati</taxon>
        <taxon>Myxococcota</taxon>
        <taxon>Polyangia</taxon>
        <taxon>Polyangiales</taxon>
        <taxon>Sandaracinaceae</taxon>
        <taxon>Sandaracinus</taxon>
    </lineage>
</organism>
<name>A0A0F6W8Y4_9BACT</name>
<gene>
    <name evidence="1" type="ORF">DB32_007545</name>
</gene>
<dbReference type="STRING" id="927083.DB32_007545"/>
<dbReference type="AlphaFoldDB" id="A0A0F6W8Y4"/>
<evidence type="ECO:0000313" key="1">
    <source>
        <dbReference type="EMBL" id="AKF10396.1"/>
    </source>
</evidence>
<protein>
    <submittedName>
        <fullName evidence="1">Uncharacterized protein</fullName>
    </submittedName>
</protein>
<proteinExistence type="predicted"/>
<dbReference type="KEGG" id="samy:DB32_007545"/>
<keyword evidence="2" id="KW-1185">Reference proteome</keyword>